<name>A0A0P1GS20_9RHOB</name>
<gene>
    <name evidence="1" type="ORF">TRN7648_01722</name>
</gene>
<proteinExistence type="predicted"/>
<sequence>MIYLLGLLLAFVLVAIYSNPATRACRWREYRQEDGARWVCVHCGAETLGEAGQKPKTCLRDPRP</sequence>
<dbReference type="AlphaFoldDB" id="A0A0P1GS20"/>
<organism evidence="1 2">
    <name type="scientific">Tropicibacter naphthalenivorans</name>
    <dbReference type="NCBI Taxonomy" id="441103"/>
    <lineage>
        <taxon>Bacteria</taxon>
        <taxon>Pseudomonadati</taxon>
        <taxon>Pseudomonadota</taxon>
        <taxon>Alphaproteobacteria</taxon>
        <taxon>Rhodobacterales</taxon>
        <taxon>Roseobacteraceae</taxon>
        <taxon>Tropicibacter</taxon>
    </lineage>
</organism>
<dbReference type="OrthoDB" id="7859107at2"/>
<reference evidence="1 2" key="1">
    <citation type="submission" date="2015-09" db="EMBL/GenBank/DDBJ databases">
        <authorList>
            <consortium name="Swine Surveillance"/>
        </authorList>
    </citation>
    <scope>NUCLEOTIDE SEQUENCE [LARGE SCALE GENOMIC DNA]</scope>
    <source>
        <strain evidence="1 2">CECT 7648</strain>
    </source>
</reference>
<accession>A0A0P1GS20</accession>
<dbReference type="EMBL" id="CYSE01000003">
    <property type="protein sequence ID" value="CUH77964.1"/>
    <property type="molecule type" value="Genomic_DNA"/>
</dbReference>
<keyword evidence="2" id="KW-1185">Reference proteome</keyword>
<evidence type="ECO:0000313" key="2">
    <source>
        <dbReference type="Proteomes" id="UP000054935"/>
    </source>
</evidence>
<dbReference type="Proteomes" id="UP000054935">
    <property type="component" value="Unassembled WGS sequence"/>
</dbReference>
<dbReference type="STRING" id="441103.TRN7648_01722"/>
<dbReference type="RefSeq" id="WP_058247245.1">
    <property type="nucleotide sequence ID" value="NZ_CYSE01000003.1"/>
</dbReference>
<protein>
    <submittedName>
        <fullName evidence="1">Uncharacterized protein</fullName>
    </submittedName>
</protein>
<evidence type="ECO:0000313" key="1">
    <source>
        <dbReference type="EMBL" id="CUH77964.1"/>
    </source>
</evidence>